<evidence type="ECO:0000313" key="1">
    <source>
        <dbReference type="EMBL" id="CAH1793176.1"/>
    </source>
</evidence>
<comment type="caution">
    <text evidence="1">The sequence shown here is derived from an EMBL/GenBank/DDBJ whole genome shotgun (WGS) entry which is preliminary data.</text>
</comment>
<name>A0A8J1Y574_OWEFU</name>
<dbReference type="Proteomes" id="UP000749559">
    <property type="component" value="Unassembled WGS sequence"/>
</dbReference>
<protein>
    <submittedName>
        <fullName evidence="1">Uncharacterized protein</fullName>
    </submittedName>
</protein>
<keyword evidence="2" id="KW-1185">Reference proteome</keyword>
<evidence type="ECO:0000313" key="2">
    <source>
        <dbReference type="Proteomes" id="UP000749559"/>
    </source>
</evidence>
<dbReference type="EMBL" id="CAIIXF020000008">
    <property type="protein sequence ID" value="CAH1793176.1"/>
    <property type="molecule type" value="Genomic_DNA"/>
</dbReference>
<accession>A0A8J1Y574</accession>
<proteinExistence type="predicted"/>
<organism evidence="1 2">
    <name type="scientific">Owenia fusiformis</name>
    <name type="common">Polychaete worm</name>
    <dbReference type="NCBI Taxonomy" id="6347"/>
    <lineage>
        <taxon>Eukaryota</taxon>
        <taxon>Metazoa</taxon>
        <taxon>Spiralia</taxon>
        <taxon>Lophotrochozoa</taxon>
        <taxon>Annelida</taxon>
        <taxon>Polychaeta</taxon>
        <taxon>Sedentaria</taxon>
        <taxon>Canalipalpata</taxon>
        <taxon>Sabellida</taxon>
        <taxon>Oweniida</taxon>
        <taxon>Oweniidae</taxon>
        <taxon>Owenia</taxon>
    </lineage>
</organism>
<dbReference type="AlphaFoldDB" id="A0A8J1Y574"/>
<gene>
    <name evidence="1" type="ORF">OFUS_LOCUS18056</name>
</gene>
<reference evidence="1" key="1">
    <citation type="submission" date="2022-03" db="EMBL/GenBank/DDBJ databases">
        <authorList>
            <person name="Martin C."/>
        </authorList>
    </citation>
    <scope>NUCLEOTIDE SEQUENCE</scope>
</reference>
<sequence>MASDFLWITFVVLSNFYHYTTSKSIDNCHQAKYICVRNEHYDFAPNCSKIGTPLQLINKRNCLMSACLNNSNVVIYNTKRFSCSMYSCESNSDGTDWAYDWKNGMDNVGKPFIFAFVLPHPSQQMCHNSYFIQKIFKTLNIHNICPNITTYKAVNDVERCMSTACDENADVLDFSDGTCKIMNCKKWFYHDLSPMKMLNKSVVFTKSSRLDEVFLHNIQRTKSTRKFTTKNFEMTMNDKSLLKTITDVSSFDTMPRDQNDVSQDMKPRATKSTIKSFDVAITDKSISDIETRKSITDVRSTFSTEEMKPDQSQNLDIKVLPLIIIGPSSGLIALIVGCVIRQRFKRLAASKVTSEISSDFPSSEFSIHSSDIPSGRNSGASSYVYASLDESKMLPQQFFQNMTNHLWESDSFQAGESNHLEISGASARIDPTTNDMGETVPLRGMHPEESEQ</sequence>